<feature type="transmembrane region" description="Helical" evidence="1">
    <location>
        <begin position="175"/>
        <end position="197"/>
    </location>
</feature>
<protein>
    <submittedName>
        <fullName evidence="3">Uncharacterized protein LOC101242234</fullName>
    </submittedName>
</protein>
<evidence type="ECO:0000256" key="1">
    <source>
        <dbReference type="SAM" id="Phobius"/>
    </source>
</evidence>
<keyword evidence="1" id="KW-0812">Transmembrane</keyword>
<evidence type="ECO:0000313" key="3">
    <source>
        <dbReference type="EMBL" id="CAB3263081.1"/>
    </source>
</evidence>
<dbReference type="EMBL" id="LR787219">
    <property type="protein sequence ID" value="CAB3263081.1"/>
    <property type="molecule type" value="mRNA"/>
</dbReference>
<name>A0A6F9DIQ0_9ASCI</name>
<evidence type="ECO:0000256" key="2">
    <source>
        <dbReference type="SAM" id="SignalP"/>
    </source>
</evidence>
<keyword evidence="2" id="KW-0732">Signal</keyword>
<keyword evidence="1" id="KW-1133">Transmembrane helix</keyword>
<keyword evidence="1" id="KW-0472">Membrane</keyword>
<gene>
    <name evidence="3" type="primary">LOC101242234</name>
</gene>
<feature type="chain" id="PRO_5026151947" evidence="2">
    <location>
        <begin position="19"/>
        <end position="323"/>
    </location>
</feature>
<accession>A0A6F9DIQ0</accession>
<organism evidence="3">
    <name type="scientific">Phallusia mammillata</name>
    <dbReference type="NCBI Taxonomy" id="59560"/>
    <lineage>
        <taxon>Eukaryota</taxon>
        <taxon>Metazoa</taxon>
        <taxon>Chordata</taxon>
        <taxon>Tunicata</taxon>
        <taxon>Ascidiacea</taxon>
        <taxon>Phlebobranchia</taxon>
        <taxon>Ascidiidae</taxon>
        <taxon>Phallusia</taxon>
    </lineage>
</organism>
<proteinExistence type="evidence at transcript level"/>
<sequence length="323" mass="35968">MISIIVALLSAAVLPCFGSQTECRTVLHQMSGEIYYNTWEDGQRNCSWLFGDLEKKPNRILILKFIHLRYMQGPGLILPDGTRAEGKVHRHLYTDNTELPWCGVYVSATSSDSDVTSSCENVANEYCHNSIQVSQHWPAMLQVTGKNLIFLATYSSIDCDDSAISVTSDVPCDKVGFIMIGVVTILFLAVVVLATLLHKSRKNRNMKYGITDRNEPVYTLIRFYRRTFGKSAEKNAKQGLIARGGLCSNTDTDQEMVPIPTKHPKVSMSGESTYCATIQCDVHKPAVEREMEPGTSSSHQLYANLVKSENVYLQPITSITSLN</sequence>
<dbReference type="AlphaFoldDB" id="A0A6F9DIQ0"/>
<feature type="signal peptide" evidence="2">
    <location>
        <begin position="1"/>
        <end position="18"/>
    </location>
</feature>
<reference evidence="3" key="1">
    <citation type="submission" date="2020-04" db="EMBL/GenBank/DDBJ databases">
        <authorList>
            <person name="Neveu A P."/>
        </authorList>
    </citation>
    <scope>NUCLEOTIDE SEQUENCE</scope>
    <source>
        <tissue evidence="3">Whole embryo</tissue>
    </source>
</reference>